<dbReference type="GO" id="GO:0031218">
    <property type="term" value="F:arabinogalactan endo-1,4-beta-galactosidase activity"/>
    <property type="evidence" value="ECO:0007669"/>
    <property type="project" value="UniProtKB-EC"/>
</dbReference>
<feature type="chain" id="PRO_5041483192" description="Arabinogalactan endo-beta-1,4-galactanase" evidence="7">
    <location>
        <begin position="18"/>
        <end position="349"/>
    </location>
</feature>
<organism evidence="8 9">
    <name type="scientific">Schizothecium vesticola</name>
    <dbReference type="NCBI Taxonomy" id="314040"/>
    <lineage>
        <taxon>Eukaryota</taxon>
        <taxon>Fungi</taxon>
        <taxon>Dikarya</taxon>
        <taxon>Ascomycota</taxon>
        <taxon>Pezizomycotina</taxon>
        <taxon>Sordariomycetes</taxon>
        <taxon>Sordariomycetidae</taxon>
        <taxon>Sordariales</taxon>
        <taxon>Schizotheciaceae</taxon>
        <taxon>Schizothecium</taxon>
    </lineage>
</organism>
<feature type="signal peptide" evidence="7">
    <location>
        <begin position="1"/>
        <end position="17"/>
    </location>
</feature>
<dbReference type="Gene3D" id="3.20.20.80">
    <property type="entry name" value="Glycosidases"/>
    <property type="match status" value="1"/>
</dbReference>
<dbReference type="PANTHER" id="PTHR34983">
    <property type="entry name" value="ARABINOGALACTAN ENDO-BETA-1,4-GALACTANASE A"/>
    <property type="match status" value="1"/>
</dbReference>
<dbReference type="SUPFAM" id="SSF51445">
    <property type="entry name" value="(Trans)glycosidases"/>
    <property type="match status" value="1"/>
</dbReference>
<proteinExistence type="inferred from homology"/>
<keyword evidence="4 7" id="KW-0378">Hydrolase</keyword>
<sequence length="349" mass="38772">MRLQVLAALAWSSTASAALKYKGVDWSSVIVEERAGVSYKNVNGQAQPLEKIFADNGVNTVRQRIWVTPKGGDYNLDYNIKLAKRAKAVGLGVYVDFHYSDTWADPAHQTIPSGWPSDIDSLSWKLYNYTLDVSNRFSDEGIQPTIISIGNEITQGLLWPTGKTNNWSNIARLLHSASAGIKDSKLNPKPQIMVHLDNGWNWDTQTWWWTNLLKQGTFLSSDYDMMGISFYPFYSEKATLSALRSSMTDMVKTWGKEVLVVETDWPTSCPSPKYPFASDARSIPHSAAGQTTWMKQVANVVASVSKGTGLFYWEPAWIHNANLGSSCADNCMFSPSGQALSSVSVFKDI</sequence>
<evidence type="ECO:0000256" key="2">
    <source>
        <dbReference type="ARBA" id="ARBA00010687"/>
    </source>
</evidence>
<keyword evidence="9" id="KW-1185">Reference proteome</keyword>
<dbReference type="GO" id="GO:0030247">
    <property type="term" value="F:polysaccharide binding"/>
    <property type="evidence" value="ECO:0007669"/>
    <property type="project" value="UniProtKB-ARBA"/>
</dbReference>
<evidence type="ECO:0000256" key="5">
    <source>
        <dbReference type="ARBA" id="ARBA00023295"/>
    </source>
</evidence>
<comment type="catalytic activity">
    <reaction evidence="1 7">
        <text>The enzyme specifically hydrolyzes (1-&gt;4)-beta-D-galactosidic linkages in type I arabinogalactans.</text>
        <dbReference type="EC" id="3.2.1.89"/>
    </reaction>
</comment>
<dbReference type="GO" id="GO:0016998">
    <property type="term" value="P:cell wall macromolecule catabolic process"/>
    <property type="evidence" value="ECO:0007669"/>
    <property type="project" value="UniProtKB-ARBA"/>
</dbReference>
<dbReference type="Pfam" id="PF07745">
    <property type="entry name" value="Glyco_hydro_53"/>
    <property type="match status" value="1"/>
</dbReference>
<dbReference type="Proteomes" id="UP001172155">
    <property type="component" value="Unassembled WGS sequence"/>
</dbReference>
<evidence type="ECO:0000256" key="6">
    <source>
        <dbReference type="ARBA" id="ARBA00068680"/>
    </source>
</evidence>
<protein>
    <recommendedName>
        <fullName evidence="6 7">Arabinogalactan endo-beta-1,4-galactanase</fullName>
        <ecNumber evidence="3 7">3.2.1.89</ecNumber>
    </recommendedName>
</protein>
<dbReference type="GO" id="GO:0015926">
    <property type="term" value="F:glucosidase activity"/>
    <property type="evidence" value="ECO:0007669"/>
    <property type="project" value="InterPro"/>
</dbReference>
<evidence type="ECO:0000313" key="8">
    <source>
        <dbReference type="EMBL" id="KAK0751610.1"/>
    </source>
</evidence>
<name>A0AA40F5N0_9PEZI</name>
<dbReference type="EC" id="3.2.1.89" evidence="3 7"/>
<comment type="caution">
    <text evidence="8">The sequence shown here is derived from an EMBL/GenBank/DDBJ whole genome shotgun (WGS) entry which is preliminary data.</text>
</comment>
<accession>A0AA40F5N0</accession>
<comment type="similarity">
    <text evidence="2 7">Belongs to the glycosyl hydrolase 53 family.</text>
</comment>
<reference evidence="8" key="1">
    <citation type="submission" date="2023-06" db="EMBL/GenBank/DDBJ databases">
        <title>Genome-scale phylogeny and comparative genomics of the fungal order Sordariales.</title>
        <authorList>
            <consortium name="Lawrence Berkeley National Laboratory"/>
            <person name="Hensen N."/>
            <person name="Bonometti L."/>
            <person name="Westerberg I."/>
            <person name="Brannstrom I.O."/>
            <person name="Guillou S."/>
            <person name="Cros-Aarteil S."/>
            <person name="Calhoun S."/>
            <person name="Haridas S."/>
            <person name="Kuo A."/>
            <person name="Mondo S."/>
            <person name="Pangilinan J."/>
            <person name="Riley R."/>
            <person name="LaButti K."/>
            <person name="Andreopoulos B."/>
            <person name="Lipzen A."/>
            <person name="Chen C."/>
            <person name="Yanf M."/>
            <person name="Daum C."/>
            <person name="Ng V."/>
            <person name="Clum A."/>
            <person name="Steindorff A."/>
            <person name="Ohm R."/>
            <person name="Martin F."/>
            <person name="Silar P."/>
            <person name="Natvig D."/>
            <person name="Lalanne C."/>
            <person name="Gautier V."/>
            <person name="Ament-velasquez S.L."/>
            <person name="Kruys A."/>
            <person name="Hutchinson M.I."/>
            <person name="Powell A.J."/>
            <person name="Barry K."/>
            <person name="Miller A.N."/>
            <person name="Grigoriev I.V."/>
            <person name="Debuchy R."/>
            <person name="Gladieux P."/>
            <person name="Thoren M.H."/>
            <person name="Johannesson H."/>
        </authorList>
    </citation>
    <scope>NUCLEOTIDE SEQUENCE</scope>
    <source>
        <strain evidence="8">SMH3187-1</strain>
    </source>
</reference>
<keyword evidence="5 7" id="KW-0326">Glycosidase</keyword>
<dbReference type="EMBL" id="JAUKUD010000002">
    <property type="protein sequence ID" value="KAK0751610.1"/>
    <property type="molecule type" value="Genomic_DNA"/>
</dbReference>
<evidence type="ECO:0000256" key="1">
    <source>
        <dbReference type="ARBA" id="ARBA00001695"/>
    </source>
</evidence>
<dbReference type="GO" id="GO:0045490">
    <property type="term" value="P:pectin catabolic process"/>
    <property type="evidence" value="ECO:0007669"/>
    <property type="project" value="TreeGrafter"/>
</dbReference>
<dbReference type="PANTHER" id="PTHR34983:SF1">
    <property type="entry name" value="ARABINOGALACTAN ENDO-BETA-1,4-GALACTANASE A"/>
    <property type="match status" value="1"/>
</dbReference>
<evidence type="ECO:0000256" key="4">
    <source>
        <dbReference type="ARBA" id="ARBA00022801"/>
    </source>
</evidence>
<gene>
    <name evidence="8" type="ORF">B0T18DRAFT_387705</name>
</gene>
<evidence type="ECO:0000256" key="7">
    <source>
        <dbReference type="RuleBase" id="RU361192"/>
    </source>
</evidence>
<dbReference type="InterPro" id="IPR017853">
    <property type="entry name" value="GH"/>
</dbReference>
<keyword evidence="7" id="KW-0732">Signal</keyword>
<dbReference type="InterPro" id="IPR011683">
    <property type="entry name" value="Glyco_hydro_53"/>
</dbReference>
<dbReference type="FunFam" id="3.20.20.80:FF:000077">
    <property type="entry name" value="Arabinogalactan endo-beta-1,4-galactanase"/>
    <property type="match status" value="1"/>
</dbReference>
<evidence type="ECO:0000313" key="9">
    <source>
        <dbReference type="Proteomes" id="UP001172155"/>
    </source>
</evidence>
<dbReference type="AlphaFoldDB" id="A0AA40F5N0"/>
<evidence type="ECO:0000256" key="3">
    <source>
        <dbReference type="ARBA" id="ARBA00012556"/>
    </source>
</evidence>